<keyword evidence="2" id="KW-1185">Reference proteome</keyword>
<organism evidence="1 2">
    <name type="scientific">Klebsiella phage Miami</name>
    <dbReference type="NCBI Taxonomy" id="2767581"/>
    <lineage>
        <taxon>Viruses</taxon>
        <taxon>Duplodnaviria</taxon>
        <taxon>Heunggongvirae</taxon>
        <taxon>Uroviricota</taxon>
        <taxon>Caudoviricetes</taxon>
        <taxon>Chimalliviridae</taxon>
        <taxon>Miamivirus</taxon>
        <taxon>Miamivirus miami</taxon>
    </lineage>
</organism>
<dbReference type="Proteomes" id="UP000662782">
    <property type="component" value="Segment"/>
</dbReference>
<sequence length="253" mass="28592">MSDKMPSEHYALKFLEGGTPKVINGKRYLEMNGELVNVATSISEATFVRDWLLGFSLGYVGEKSYFDFARWMEISNEGRSAVIVHDNEDENKPIFVVPPLTDTKMTAQEMEVLQVAAGVMSNAYGAQFGGSTSRSTEILLQGLSIIQKGLQSGEYTITDLVPPFIYEKYSINPRVFKKMMHCKNTFGLDTNDESWKVLEACFRVIDEGKVLKQQQYDFLMAITQNTAIVPDQCKPDSKNKQEDQFTEINPFEC</sequence>
<gene>
    <name evidence="1" type="ORF">CPT_Miami_290</name>
</gene>
<evidence type="ECO:0000313" key="2">
    <source>
        <dbReference type="Proteomes" id="UP000662782"/>
    </source>
</evidence>
<reference evidence="1 2" key="1">
    <citation type="submission" date="2020-07" db="EMBL/GenBank/DDBJ databases">
        <title>Complete genome sequence of Klebsiella pneumoniae phage Miami.</title>
        <authorList>
            <person name="Mora D.A."/>
            <person name="Lessor L."/>
            <person name="Gill J."/>
            <person name="Liu M."/>
        </authorList>
    </citation>
    <scope>NUCLEOTIDE SEQUENCE [LARGE SCALE GENOMIC DNA]</scope>
</reference>
<name>A0A873WMT2_9CAUD</name>
<evidence type="ECO:0000313" key="1">
    <source>
        <dbReference type="EMBL" id="QPB09385.1"/>
    </source>
</evidence>
<protein>
    <submittedName>
        <fullName evidence="1">Uncharacterized protein</fullName>
    </submittedName>
</protein>
<accession>A0A873WMT2</accession>
<proteinExistence type="predicted"/>
<dbReference type="EMBL" id="MT701590">
    <property type="protein sequence ID" value="QPB09385.1"/>
    <property type="molecule type" value="Genomic_DNA"/>
</dbReference>